<keyword evidence="4" id="KW-1185">Reference proteome</keyword>
<dbReference type="PROSITE" id="PS50084">
    <property type="entry name" value="KH_TYPE_1"/>
    <property type="match status" value="1"/>
</dbReference>
<dbReference type="Gene3D" id="3.30.1370.10">
    <property type="entry name" value="K Homology domain, type 1"/>
    <property type="match status" value="1"/>
</dbReference>
<dbReference type="Proteomes" id="UP000716291">
    <property type="component" value="Unassembled WGS sequence"/>
</dbReference>
<evidence type="ECO:0000313" key="3">
    <source>
        <dbReference type="EMBL" id="KAG1304540.1"/>
    </source>
</evidence>
<dbReference type="GO" id="GO:0006307">
    <property type="term" value="P:DNA alkylation repair"/>
    <property type="evidence" value="ECO:0007669"/>
    <property type="project" value="InterPro"/>
</dbReference>
<dbReference type="AlphaFoldDB" id="A0A9P7BPD6"/>
<proteinExistence type="predicted"/>
<dbReference type="InterPro" id="IPR009210">
    <property type="entry name" value="ASCC1"/>
</dbReference>
<dbReference type="SMART" id="SM00322">
    <property type="entry name" value="KH"/>
    <property type="match status" value="1"/>
</dbReference>
<name>A0A9P7BPD6_RHIOR</name>
<dbReference type="GO" id="GO:0003723">
    <property type="term" value="F:RNA binding"/>
    <property type="evidence" value="ECO:0007669"/>
    <property type="project" value="UniProtKB-UniRule"/>
</dbReference>
<feature type="domain" description="K Homology" evidence="2">
    <location>
        <begin position="17"/>
        <end position="82"/>
    </location>
</feature>
<dbReference type="Pfam" id="PF10469">
    <property type="entry name" value="AKAP7_NLS"/>
    <property type="match status" value="1"/>
</dbReference>
<dbReference type="InterPro" id="IPR036612">
    <property type="entry name" value="KH_dom_type_1_sf"/>
</dbReference>
<sequence length="283" mass="32393">MSKPTVFRDSVNIKISERLTDSYTVDQRLHGLLIGKKGRTLKKLTEETGTRIHVERGTDQVMIYGERENIEQAKIAIEKALRQKQRPTHFLSLPIPSVHHQLEAFYSKIDSVDPSAFILPANFHITLGVMSLVDQTEVERAVRYLKEEGSKVVNDKLNGRPLDVKLERLGVMQSNPEKAHVLYIEPQDDTKRLIELCKGLTDKMIEGGFMEREKRELKLHATIINTTYCNKKGKMRVSFDAKGILQEYGEINFGEIRLDEIHLMKMGRTGPGRTYESQGYILI</sequence>
<accession>A0A9P7BPD6</accession>
<dbReference type="SUPFAM" id="SSF55144">
    <property type="entry name" value="LigT-like"/>
    <property type="match status" value="1"/>
</dbReference>
<dbReference type="PIRSF" id="PIRSF027019">
    <property type="entry name" value="Euk_LigT"/>
    <property type="match status" value="1"/>
</dbReference>
<dbReference type="Gene3D" id="3.90.1140.10">
    <property type="entry name" value="Cyclic phosphodiesterase"/>
    <property type="match status" value="1"/>
</dbReference>
<evidence type="ECO:0000259" key="2">
    <source>
        <dbReference type="SMART" id="SM00322"/>
    </source>
</evidence>
<evidence type="ECO:0000256" key="1">
    <source>
        <dbReference type="PROSITE-ProRule" id="PRU00117"/>
    </source>
</evidence>
<dbReference type="EMBL" id="JAANQT010001607">
    <property type="protein sequence ID" value="KAG1304540.1"/>
    <property type="molecule type" value="Genomic_DNA"/>
</dbReference>
<keyword evidence="1" id="KW-0694">RNA-binding</keyword>
<dbReference type="SUPFAM" id="SSF54791">
    <property type="entry name" value="Eukaryotic type KH-domain (KH-domain type I)"/>
    <property type="match status" value="1"/>
</dbReference>
<dbReference type="InterPro" id="IPR019510">
    <property type="entry name" value="AKAP7-like_phosphoesterase"/>
</dbReference>
<dbReference type="CDD" id="cd00105">
    <property type="entry name" value="KH-I"/>
    <property type="match status" value="1"/>
</dbReference>
<comment type="caution">
    <text evidence="3">The sequence shown here is derived from an EMBL/GenBank/DDBJ whole genome shotgun (WGS) entry which is preliminary data.</text>
</comment>
<reference evidence="3" key="1">
    <citation type="journal article" date="2020" name="Microb. Genom.">
        <title>Genetic diversity of clinical and environmental Mucorales isolates obtained from an investigation of mucormycosis cases among solid organ transplant recipients.</title>
        <authorList>
            <person name="Nguyen M.H."/>
            <person name="Kaul D."/>
            <person name="Muto C."/>
            <person name="Cheng S.J."/>
            <person name="Richter R.A."/>
            <person name="Bruno V.M."/>
            <person name="Liu G."/>
            <person name="Beyhan S."/>
            <person name="Sundermann A.J."/>
            <person name="Mounaud S."/>
            <person name="Pasculle A.W."/>
            <person name="Nierman W.C."/>
            <person name="Driscoll E."/>
            <person name="Cumbie R."/>
            <person name="Clancy C.J."/>
            <person name="Dupont C.L."/>
        </authorList>
    </citation>
    <scope>NUCLEOTIDE SEQUENCE</scope>
    <source>
        <strain evidence="3">GL11</strain>
    </source>
</reference>
<dbReference type="Pfam" id="PF00013">
    <property type="entry name" value="KH_1"/>
    <property type="match status" value="1"/>
</dbReference>
<dbReference type="InterPro" id="IPR004087">
    <property type="entry name" value="KH_dom"/>
</dbReference>
<protein>
    <recommendedName>
        <fullName evidence="2">K Homology domain-containing protein</fullName>
    </recommendedName>
</protein>
<evidence type="ECO:0000313" key="4">
    <source>
        <dbReference type="Proteomes" id="UP000716291"/>
    </source>
</evidence>
<dbReference type="PANTHER" id="PTHR13360">
    <property type="entry name" value="ACTIVATING SIGNAL COINTEGRATOR 1 COMPLEX SUBUNIT 1"/>
    <property type="match status" value="1"/>
</dbReference>
<organism evidence="3 4">
    <name type="scientific">Rhizopus oryzae</name>
    <name type="common">Mucormycosis agent</name>
    <name type="synonym">Rhizopus arrhizus var. delemar</name>
    <dbReference type="NCBI Taxonomy" id="64495"/>
    <lineage>
        <taxon>Eukaryota</taxon>
        <taxon>Fungi</taxon>
        <taxon>Fungi incertae sedis</taxon>
        <taxon>Mucoromycota</taxon>
        <taxon>Mucoromycotina</taxon>
        <taxon>Mucoromycetes</taxon>
        <taxon>Mucorales</taxon>
        <taxon>Mucorineae</taxon>
        <taxon>Rhizopodaceae</taxon>
        <taxon>Rhizopus</taxon>
    </lineage>
</organism>
<dbReference type="InterPro" id="IPR004088">
    <property type="entry name" value="KH_dom_type_1"/>
</dbReference>
<dbReference type="GO" id="GO:0005634">
    <property type="term" value="C:nucleus"/>
    <property type="evidence" value="ECO:0007669"/>
    <property type="project" value="TreeGrafter"/>
</dbReference>
<dbReference type="GO" id="GO:0006355">
    <property type="term" value="P:regulation of DNA-templated transcription"/>
    <property type="evidence" value="ECO:0007669"/>
    <property type="project" value="TreeGrafter"/>
</dbReference>
<dbReference type="PANTHER" id="PTHR13360:SF1">
    <property type="entry name" value="ACTIVATING SIGNAL COINTEGRATOR 1 COMPLEX SUBUNIT 1"/>
    <property type="match status" value="1"/>
</dbReference>
<gene>
    <name evidence="3" type="ORF">G6F64_009120</name>
</gene>
<dbReference type="InterPro" id="IPR009097">
    <property type="entry name" value="Cyclic_Pdiesterase"/>
</dbReference>